<dbReference type="PANTHER" id="PTHR10472:SF5">
    <property type="entry name" value="D-AMINOACYL-TRNA DEACYLASE 1"/>
    <property type="match status" value="1"/>
</dbReference>
<accession>A0A094PZL1</accession>
<reference evidence="2" key="1">
    <citation type="submission" date="2014-06" db="EMBL/GenBank/DDBJ databases">
        <title>Key roles for freshwater Actinobacteria revealed by deep metagenomic sequencing.</title>
        <authorList>
            <person name="Ghai R."/>
            <person name="Mizuno C.M."/>
            <person name="Picazo A."/>
            <person name="Camacho A."/>
            <person name="Rodriguez-Valera F."/>
        </authorList>
    </citation>
    <scope>NUCLEOTIDE SEQUENCE</scope>
</reference>
<dbReference type="FunFam" id="3.50.80.10:FF:000001">
    <property type="entry name" value="D-aminoacyl-tRNA deacylase"/>
    <property type="match status" value="1"/>
</dbReference>
<dbReference type="EMBL" id="JNSL01000121">
    <property type="protein sequence ID" value="KGA15214.1"/>
    <property type="molecule type" value="Genomic_DNA"/>
</dbReference>
<evidence type="ECO:0000313" key="2">
    <source>
        <dbReference type="EMBL" id="KGA15214.1"/>
    </source>
</evidence>
<dbReference type="Gene3D" id="3.50.80.10">
    <property type="entry name" value="D-tyrosyl-tRNA(Tyr) deacylase"/>
    <property type="match status" value="1"/>
</dbReference>
<sequence length="149" mass="16333">MRALVQRVLNASVDAEVDGTTIRAGEIDKGLLVLLGITHTDTEVTAKKMAEKIWNLRIMEDENGVMNISIADSTKSILLISQFTLYGDTNAGRRPTWTAAAKPEYAEPLVNKVVTELQQLGAHVETGRFRTYMQVSSVNDGPTTVSIEI</sequence>
<proteinExistence type="inferred from homology"/>
<dbReference type="InterPro" id="IPR003732">
    <property type="entry name" value="Daa-tRNA_deacyls_DTD"/>
</dbReference>
<dbReference type="PANTHER" id="PTHR10472">
    <property type="entry name" value="D-TYROSYL-TRNA TYR DEACYLASE"/>
    <property type="match status" value="1"/>
</dbReference>
<organism evidence="2">
    <name type="scientific">freshwater metagenome</name>
    <dbReference type="NCBI Taxonomy" id="449393"/>
    <lineage>
        <taxon>unclassified sequences</taxon>
        <taxon>metagenomes</taxon>
        <taxon>ecological metagenomes</taxon>
    </lineage>
</organism>
<dbReference type="SUPFAM" id="SSF69500">
    <property type="entry name" value="DTD-like"/>
    <property type="match status" value="1"/>
</dbReference>
<dbReference type="GO" id="GO:0005737">
    <property type="term" value="C:cytoplasm"/>
    <property type="evidence" value="ECO:0007669"/>
    <property type="project" value="InterPro"/>
</dbReference>
<name>A0A094PZL1_9ZZZZ</name>
<comment type="similarity">
    <text evidence="1">Belongs to the DTD family.</text>
</comment>
<dbReference type="InterPro" id="IPR023509">
    <property type="entry name" value="DTD-like_sf"/>
</dbReference>
<dbReference type="Pfam" id="PF02580">
    <property type="entry name" value="Tyr_Deacylase"/>
    <property type="match status" value="1"/>
</dbReference>
<evidence type="ECO:0000256" key="1">
    <source>
        <dbReference type="ARBA" id="ARBA00009673"/>
    </source>
</evidence>
<gene>
    <name evidence="2" type="ORF">GM51_15460</name>
</gene>
<dbReference type="HAMAP" id="MF_00518">
    <property type="entry name" value="Deacylase_Dtd"/>
    <property type="match status" value="1"/>
</dbReference>
<dbReference type="NCBIfam" id="TIGR00256">
    <property type="entry name" value="D-aminoacyl-tRNA deacylase"/>
    <property type="match status" value="1"/>
</dbReference>
<dbReference type="GO" id="GO:0051500">
    <property type="term" value="F:D-tyrosyl-tRNA(Tyr) deacylase activity"/>
    <property type="evidence" value="ECO:0007669"/>
    <property type="project" value="TreeGrafter"/>
</dbReference>
<comment type="caution">
    <text evidence="2">The sequence shown here is derived from an EMBL/GenBank/DDBJ whole genome shotgun (WGS) entry which is preliminary data.</text>
</comment>
<protein>
    <submittedName>
        <fullName evidence="2">D-tyrosyl-tRNA(Tyr) deacylase</fullName>
    </submittedName>
</protein>
<dbReference type="AlphaFoldDB" id="A0A094PZL1"/>